<organism evidence="3 4">
    <name type="scientific">Trichobilharzia regenti</name>
    <name type="common">Nasal bird schistosome</name>
    <dbReference type="NCBI Taxonomy" id="157069"/>
    <lineage>
        <taxon>Eukaryota</taxon>
        <taxon>Metazoa</taxon>
        <taxon>Spiralia</taxon>
        <taxon>Lophotrochozoa</taxon>
        <taxon>Platyhelminthes</taxon>
        <taxon>Trematoda</taxon>
        <taxon>Digenea</taxon>
        <taxon>Strigeidida</taxon>
        <taxon>Schistosomatoidea</taxon>
        <taxon>Schistosomatidae</taxon>
        <taxon>Trichobilharzia</taxon>
    </lineage>
</organism>
<evidence type="ECO:0000313" key="4">
    <source>
        <dbReference type="WBParaSite" id="TREG1_73860.2"/>
    </source>
</evidence>
<dbReference type="AlphaFoldDB" id="A0AA85K9Y7"/>
<sequence>MNDDQQQLKSKYERLCVEFKKLRTKYKALKDNENETGQQLQENLSKKDAYIKRLQDEIAYLKSHLSLSSKSFDEGHEGLLLHHHHHHLNGVMISDSNHLSTTTSSCLSPTQSLPFTHTTHKLVEDDSGKLSDQVNPAGIRGNNSTSCSTKAVCTDVGVQTESFVGTVSSTLNAATKITVPVSTSDEMSIINKCNSQNSPLTENQVTTDTEQQDPLSLERHNPIDDNKIGVNQNSLNLVSASSMINDICPSVKHLQSESNTASTTNTAAASAANHPASSISTPCIPSSFPCSNFSSTPLVSSSSSLSSTTLPSSVHQGNNDNSLIEQFINLLNNWINSLQINKNVLIMDKEKINKILTSRIGQLESQVCEISLKYQMERKRRLKEQQNLTSDENKNANNSINNSCSDVNESEQSSGCNAMTNLRNSMIQRIASATEEAIYFASRANLLQDELESLMPWILQLISINQKQQLEITRLKNHTNELKEQLELTKTNTVKQVNEMAKHMANLTDELQCLRHDEHHHQQQQQQINCLSSPSSNDNSSKKISSTLFSVLKR</sequence>
<evidence type="ECO:0000256" key="2">
    <source>
        <dbReference type="SAM" id="MobiDB-lite"/>
    </source>
</evidence>
<feature type="region of interest" description="Disordered" evidence="2">
    <location>
        <begin position="381"/>
        <end position="416"/>
    </location>
</feature>
<reference evidence="3" key="1">
    <citation type="submission" date="2022-06" db="EMBL/GenBank/DDBJ databases">
        <authorList>
            <person name="Berger JAMES D."/>
            <person name="Berger JAMES D."/>
        </authorList>
    </citation>
    <scope>NUCLEOTIDE SEQUENCE [LARGE SCALE GENOMIC DNA]</scope>
</reference>
<feature type="compositionally biased region" description="Low complexity" evidence="2">
    <location>
        <begin position="395"/>
        <end position="405"/>
    </location>
</feature>
<reference evidence="4" key="2">
    <citation type="submission" date="2023-11" db="UniProtKB">
        <authorList>
            <consortium name="WormBaseParasite"/>
        </authorList>
    </citation>
    <scope>IDENTIFICATION</scope>
</reference>
<keyword evidence="1" id="KW-0175">Coiled coil</keyword>
<feature type="coiled-coil region" evidence="1">
    <location>
        <begin position="12"/>
        <end position="57"/>
    </location>
</feature>
<feature type="coiled-coil region" evidence="1">
    <location>
        <begin position="465"/>
        <end position="517"/>
    </location>
</feature>
<feature type="compositionally biased region" description="Polar residues" evidence="2">
    <location>
        <begin position="406"/>
        <end position="416"/>
    </location>
</feature>
<evidence type="ECO:0000256" key="1">
    <source>
        <dbReference type="SAM" id="Coils"/>
    </source>
</evidence>
<feature type="compositionally biased region" description="Low complexity" evidence="2">
    <location>
        <begin position="524"/>
        <end position="546"/>
    </location>
</feature>
<accession>A0AA85K9Y7</accession>
<keyword evidence="3" id="KW-1185">Reference proteome</keyword>
<dbReference type="WBParaSite" id="TREG1_73860.2">
    <property type="protein sequence ID" value="TREG1_73860.2"/>
    <property type="gene ID" value="TREG1_73860"/>
</dbReference>
<proteinExistence type="predicted"/>
<protein>
    <submittedName>
        <fullName evidence="4">Uncharacterized protein</fullName>
    </submittedName>
</protein>
<dbReference type="Proteomes" id="UP000050795">
    <property type="component" value="Unassembled WGS sequence"/>
</dbReference>
<name>A0AA85K9Y7_TRIRE</name>
<feature type="region of interest" description="Disordered" evidence="2">
    <location>
        <begin position="524"/>
        <end position="554"/>
    </location>
</feature>
<evidence type="ECO:0000313" key="3">
    <source>
        <dbReference type="Proteomes" id="UP000050795"/>
    </source>
</evidence>